<sequence>MKIDKKQKDELDLAFNESKINYVGIESDIVEVLLNCISMNSNNEFLDDNRFRILFEKYGRIAVSYRKGSWDDESAEIEKIKPNELKSKFHGLILDSMYGWEFINLDEKQFKDWSDKISLDVIQKSNWSSMNTIDLFAEQIGKDEVTIDIRIWFTDFKIFDFKNRELTKTEFAENGQRGWNQMYKTGISTTDNKTTKL</sequence>
<evidence type="ECO:0000313" key="3">
    <source>
        <dbReference type="Proteomes" id="UP001138672"/>
    </source>
</evidence>
<name>A0A9X1CD97_9FLAO</name>
<dbReference type="RefSeq" id="WP_057779651.1">
    <property type="nucleotide sequence ID" value="NZ_JAGGJQ010000009.1"/>
</dbReference>
<dbReference type="OrthoDB" id="1550638at2"/>
<accession>A0A9X1CD97</accession>
<comment type="caution">
    <text evidence="1">The sequence shown here is derived from an EMBL/GenBank/DDBJ whole genome shotgun (WGS) entry which is preliminary data.</text>
</comment>
<evidence type="ECO:0000313" key="1">
    <source>
        <dbReference type="EMBL" id="MBP1841009.1"/>
    </source>
</evidence>
<organism evidence="1 3">
    <name type="scientific">Formosa algae</name>
    <dbReference type="NCBI Taxonomy" id="225843"/>
    <lineage>
        <taxon>Bacteria</taxon>
        <taxon>Pseudomonadati</taxon>
        <taxon>Bacteroidota</taxon>
        <taxon>Flavobacteriia</taxon>
        <taxon>Flavobacteriales</taxon>
        <taxon>Flavobacteriaceae</taxon>
        <taxon>Formosa</taxon>
    </lineage>
</organism>
<protein>
    <submittedName>
        <fullName evidence="1">Uncharacterized protein</fullName>
    </submittedName>
</protein>
<dbReference type="Proteomes" id="UP001138672">
    <property type="component" value="Unassembled WGS sequence"/>
</dbReference>
<keyword evidence="4" id="KW-1185">Reference proteome</keyword>
<dbReference type="EMBL" id="JAGGJQ010000009">
    <property type="protein sequence ID" value="MBP1841009.1"/>
    <property type="molecule type" value="Genomic_DNA"/>
</dbReference>
<dbReference type="AlphaFoldDB" id="A0A9X1CD97"/>
<dbReference type="EMBL" id="JAUSUU010000009">
    <property type="protein sequence ID" value="MDQ0336571.1"/>
    <property type="molecule type" value="Genomic_DNA"/>
</dbReference>
<proteinExistence type="predicted"/>
<dbReference type="Proteomes" id="UP001231587">
    <property type="component" value="Unassembled WGS sequence"/>
</dbReference>
<evidence type="ECO:0000313" key="4">
    <source>
        <dbReference type="Proteomes" id="UP001231587"/>
    </source>
</evidence>
<gene>
    <name evidence="1" type="ORF">J2Z56_002941</name>
    <name evidence="2" type="ORF">J2Z57_003025</name>
</gene>
<evidence type="ECO:0000313" key="2">
    <source>
        <dbReference type="EMBL" id="MDQ0336571.1"/>
    </source>
</evidence>
<reference evidence="1" key="1">
    <citation type="submission" date="2021-03" db="EMBL/GenBank/DDBJ databases">
        <title>Genomic Encyclopedia of Type Strains, Phase IV (KMG-IV): sequencing the most valuable type-strain genomes for metagenomic binning, comparative biology and taxonomic classification.</title>
        <authorList>
            <person name="Goeker M."/>
        </authorList>
    </citation>
    <scope>NUCLEOTIDE SEQUENCE</scope>
    <source>
        <strain evidence="1">DSM 15523</strain>
        <strain evidence="2 4">DSM 16476</strain>
    </source>
</reference>